<dbReference type="EMBL" id="CAVMJV010000014">
    <property type="protein sequence ID" value="CAK5051415.1"/>
    <property type="molecule type" value="Genomic_DNA"/>
</dbReference>
<evidence type="ECO:0000313" key="1">
    <source>
        <dbReference type="EMBL" id="CAK5051415.1"/>
    </source>
</evidence>
<gene>
    <name evidence="1" type="ORF">MENTE1834_LOCUS13601</name>
</gene>
<evidence type="ECO:0000313" key="2">
    <source>
        <dbReference type="Proteomes" id="UP001497535"/>
    </source>
</evidence>
<sequence>MNEKTGLPISASILHELVFRTAFQIDFYKIPELIYLLILLWHRRLALISLSW</sequence>
<reference evidence="1" key="1">
    <citation type="submission" date="2023-11" db="EMBL/GenBank/DDBJ databases">
        <authorList>
            <person name="Poullet M."/>
        </authorList>
    </citation>
    <scope>NUCLEOTIDE SEQUENCE</scope>
    <source>
        <strain evidence="1">E1834</strain>
    </source>
</reference>
<proteinExistence type="predicted"/>
<dbReference type="Proteomes" id="UP001497535">
    <property type="component" value="Unassembled WGS sequence"/>
</dbReference>
<keyword evidence="2" id="KW-1185">Reference proteome</keyword>
<protein>
    <submittedName>
        <fullName evidence="1">Uncharacterized protein</fullName>
    </submittedName>
</protein>
<organism evidence="1 2">
    <name type="scientific">Meloidogyne enterolobii</name>
    <name type="common">Root-knot nematode worm</name>
    <name type="synonym">Meloidogyne mayaguensis</name>
    <dbReference type="NCBI Taxonomy" id="390850"/>
    <lineage>
        <taxon>Eukaryota</taxon>
        <taxon>Metazoa</taxon>
        <taxon>Ecdysozoa</taxon>
        <taxon>Nematoda</taxon>
        <taxon>Chromadorea</taxon>
        <taxon>Rhabditida</taxon>
        <taxon>Tylenchina</taxon>
        <taxon>Tylenchomorpha</taxon>
        <taxon>Tylenchoidea</taxon>
        <taxon>Meloidogynidae</taxon>
        <taxon>Meloidogyninae</taxon>
        <taxon>Meloidogyne</taxon>
    </lineage>
</organism>
<accession>A0ACB0YKW9</accession>
<comment type="caution">
    <text evidence="1">The sequence shown here is derived from an EMBL/GenBank/DDBJ whole genome shotgun (WGS) entry which is preliminary data.</text>
</comment>
<name>A0ACB0YKW9_MELEN</name>